<dbReference type="Proteomes" id="UP000007485">
    <property type="component" value="Chromosome"/>
</dbReference>
<keyword evidence="1" id="KW-1133">Transmembrane helix</keyword>
<evidence type="ECO:0000313" key="2">
    <source>
        <dbReference type="EMBL" id="ADY01650.1"/>
    </source>
</evidence>
<proteinExistence type="predicted"/>
<dbReference type="AlphaFoldDB" id="F0QT61"/>
<keyword evidence="3" id="KW-1185">Reference proteome</keyword>
<dbReference type="GeneID" id="10289097"/>
<keyword evidence="1" id="KW-0472">Membrane</keyword>
<sequence length="724" mass="79873">MPSLLPVLLTILVAMLNGTTYHQVNPLTNNYGIYTYPINYAVIYNHLIGSGTYILIIAPGTYYSVNAYGPGPMGIYLRSNNNVLLLVLSSQGYEELRVGTTAKPLFAYYGQVLNITIELPSGEYYIVVINNGSLTAQAILAITRHYSTPFINAPIGIVDYGLAPSQLGYIPYSYTTGEFIGEAKIMSASVQSLTNCSSLPPNSFSLQLNAVLEMMINNQTQYYWVQDVLIIDPMNDLMAPLVNVWNMSSTELVMNPLFIVGRGSVMNNEVYAYMGNWVQYEAPLTVNLTITSNKTIDGFPEVLLGYSMNGVNTLVDNVTFLITPSWGPYLVVNGSEYSPLGYLIDTEFVISGPGCGAMVLTNELNATLSLYYQGLNGDLLPVPSAWSFGSDTGETIINARAYAIAPGTVGITTGDEYLGPLNNADYLAFLILSNYLVNNQSIVSTVLPLPIDSRVIITTPRNIYLGNNTLLSLAGLLINDEYVNSTEFSLIMNQSYVVNYLWVKYYRLDIIDEANILTNLSGWYNEDSIVNITVPYTIIYFSNNTRLIFTGFTTNATHYVITNNTLILLMDRPVMAIINWTREYNASLILYTANGSYIGTKNLGWIKYGEEITNVSINGFIYGLRSPLVISGANNTAVLNAEYMELSIRDSLGLPEPFTQVIIKCGDQELRSVTNSYGVTQELLIPISVMCIAEAPQIGYYSIALILAVILTMVLTAVRLMRHH</sequence>
<accession>F0QT61</accession>
<gene>
    <name evidence="2" type="ordered locus">VMUT_1445</name>
</gene>
<keyword evidence="1" id="KW-0812">Transmembrane</keyword>
<dbReference type="Pfam" id="PF05317">
    <property type="entry name" value="Thermopsin"/>
    <property type="match status" value="1"/>
</dbReference>
<name>F0QT61_VULM7</name>
<organism evidence="2 3">
    <name type="scientific">Vulcanisaeta moutnovskia (strain 768-28)</name>
    <dbReference type="NCBI Taxonomy" id="985053"/>
    <lineage>
        <taxon>Archaea</taxon>
        <taxon>Thermoproteota</taxon>
        <taxon>Thermoprotei</taxon>
        <taxon>Thermoproteales</taxon>
        <taxon>Thermoproteaceae</taxon>
        <taxon>Vulcanisaeta</taxon>
    </lineage>
</organism>
<dbReference type="EMBL" id="CP002529">
    <property type="protein sequence ID" value="ADY01650.1"/>
    <property type="molecule type" value="Genomic_DNA"/>
</dbReference>
<reference evidence="2 3" key="1">
    <citation type="journal article" date="2011" name="J. Bacteriol.">
        <title>Complete genome sequence of 'Vulcanisaeta moutnovskia' strain 768-28, a novel member of the hyperthermophilic crenarchaeal genus vulcanisaeta.</title>
        <authorList>
            <person name="Gumerov V.M."/>
            <person name="Mardanov A.V."/>
            <person name="Beletsky A.V."/>
            <person name="Prokofeva M.I."/>
            <person name="Bonch-Osmolovskaya E.A."/>
            <person name="Ravin N.V."/>
            <person name="Skryabin K.G."/>
        </authorList>
    </citation>
    <scope>NUCLEOTIDE SEQUENCE [LARGE SCALE GENOMIC DNA]</scope>
    <source>
        <strain evidence="2 3">768-28</strain>
    </source>
</reference>
<dbReference type="InterPro" id="IPR007981">
    <property type="entry name" value="Peptidase_A5"/>
</dbReference>
<dbReference type="STRING" id="985053.VMUT_1445"/>
<protein>
    <submittedName>
        <fullName evidence="2">Peptidase A5, thermopsin</fullName>
    </submittedName>
</protein>
<dbReference type="HOGENOM" id="CLU_382492_0_0_2"/>
<evidence type="ECO:0000256" key="1">
    <source>
        <dbReference type="SAM" id="Phobius"/>
    </source>
</evidence>
<dbReference type="RefSeq" id="WP_013604812.1">
    <property type="nucleotide sequence ID" value="NC_015151.1"/>
</dbReference>
<feature type="transmembrane region" description="Helical" evidence="1">
    <location>
        <begin position="698"/>
        <end position="718"/>
    </location>
</feature>
<dbReference type="eggNOG" id="arCOG03672">
    <property type="taxonomic scope" value="Archaea"/>
</dbReference>
<evidence type="ECO:0000313" key="3">
    <source>
        <dbReference type="Proteomes" id="UP000007485"/>
    </source>
</evidence>
<dbReference type="KEGG" id="vmo:VMUT_1445"/>